<dbReference type="PROSITE" id="PS50012">
    <property type="entry name" value="RCC1_3"/>
    <property type="match status" value="1"/>
</dbReference>
<keyword evidence="2" id="KW-1185">Reference proteome</keyword>
<dbReference type="Pfam" id="PF00415">
    <property type="entry name" value="RCC1"/>
    <property type="match status" value="1"/>
</dbReference>
<evidence type="ECO:0000313" key="1">
    <source>
        <dbReference type="EMBL" id="MDQ0174596.1"/>
    </source>
</evidence>
<proteinExistence type="predicted"/>
<dbReference type="InterPro" id="IPR009091">
    <property type="entry name" value="RCC1/BLIP-II"/>
</dbReference>
<name>A0ABT9WMV3_9BACI</name>
<accession>A0ABT9WMV3</accession>
<dbReference type="Proteomes" id="UP001223586">
    <property type="component" value="Unassembled WGS sequence"/>
</dbReference>
<gene>
    <name evidence="1" type="ORF">J2S08_000429</name>
</gene>
<evidence type="ECO:0000313" key="2">
    <source>
        <dbReference type="Proteomes" id="UP001223586"/>
    </source>
</evidence>
<dbReference type="InterPro" id="IPR000408">
    <property type="entry name" value="Reg_chr_condens"/>
</dbReference>
<sequence length="104" mass="12063">MFVANNSIYKLVEGEVYSWGENSYGQLGLGDTKKRSISSKEKVNLPEKIIDLVVGKNFVVALGESGKVIFPFCLFIQIRVKRQYYIFFYTSYFMQYFSLICKNN</sequence>
<reference evidence="1 2" key="1">
    <citation type="submission" date="2023-07" db="EMBL/GenBank/DDBJ databases">
        <title>Genomic Encyclopedia of Type Strains, Phase IV (KMG-IV): sequencing the most valuable type-strain genomes for metagenomic binning, comparative biology and taxonomic classification.</title>
        <authorList>
            <person name="Goeker M."/>
        </authorList>
    </citation>
    <scope>NUCLEOTIDE SEQUENCE [LARGE SCALE GENOMIC DNA]</scope>
    <source>
        <strain evidence="1 2">DSM 23837</strain>
    </source>
</reference>
<dbReference type="SUPFAM" id="SSF50985">
    <property type="entry name" value="RCC1/BLIP-II"/>
    <property type="match status" value="1"/>
</dbReference>
<dbReference type="Gene3D" id="2.130.10.30">
    <property type="entry name" value="Regulator of chromosome condensation 1/beta-lactamase-inhibitor protein II"/>
    <property type="match status" value="1"/>
</dbReference>
<comment type="caution">
    <text evidence="1">The sequence shown here is derived from an EMBL/GenBank/DDBJ whole genome shotgun (WGS) entry which is preliminary data.</text>
</comment>
<protein>
    <submittedName>
        <fullName evidence="1">Alpha-tubulin suppressor-like RCC1 family protein</fullName>
    </submittedName>
</protein>
<organism evidence="1 2">
    <name type="scientific">Bacillus chungangensis</name>
    <dbReference type="NCBI Taxonomy" id="587633"/>
    <lineage>
        <taxon>Bacteria</taxon>
        <taxon>Bacillati</taxon>
        <taxon>Bacillota</taxon>
        <taxon>Bacilli</taxon>
        <taxon>Bacillales</taxon>
        <taxon>Bacillaceae</taxon>
        <taxon>Bacillus</taxon>
    </lineage>
</organism>
<dbReference type="EMBL" id="JAUSTT010000002">
    <property type="protein sequence ID" value="MDQ0174596.1"/>
    <property type="molecule type" value="Genomic_DNA"/>
</dbReference>